<gene>
    <name evidence="2" type="ORF">BCF44_116109</name>
</gene>
<dbReference type="InterPro" id="IPR010093">
    <property type="entry name" value="SinI_DNA-bd"/>
</dbReference>
<dbReference type="InterPro" id="IPR000551">
    <property type="entry name" value="MerR-type_HTH_dom"/>
</dbReference>
<name>A0A3E0H2I8_9PSEU</name>
<dbReference type="InterPro" id="IPR009061">
    <property type="entry name" value="DNA-bd_dom_put_sf"/>
</dbReference>
<dbReference type="GO" id="GO:0006355">
    <property type="term" value="P:regulation of DNA-templated transcription"/>
    <property type="evidence" value="ECO:0007669"/>
    <property type="project" value="InterPro"/>
</dbReference>
<evidence type="ECO:0000259" key="1">
    <source>
        <dbReference type="PROSITE" id="PS50937"/>
    </source>
</evidence>
<proteinExistence type="predicted"/>
<accession>A0A3E0H2I8</accession>
<reference evidence="2 3" key="1">
    <citation type="submission" date="2018-08" db="EMBL/GenBank/DDBJ databases">
        <title>Genomic Encyclopedia of Archaeal and Bacterial Type Strains, Phase II (KMG-II): from individual species to whole genera.</title>
        <authorList>
            <person name="Goeker M."/>
        </authorList>
    </citation>
    <scope>NUCLEOTIDE SEQUENCE [LARGE SCALE GENOMIC DNA]</scope>
    <source>
        <strain evidence="2 3">DSM 45791</strain>
    </source>
</reference>
<feature type="domain" description="HTH merR-type" evidence="1">
    <location>
        <begin position="1"/>
        <end position="25"/>
    </location>
</feature>
<dbReference type="NCBIfam" id="TIGR01764">
    <property type="entry name" value="excise"/>
    <property type="match status" value="1"/>
</dbReference>
<dbReference type="InterPro" id="IPR041657">
    <property type="entry name" value="HTH_17"/>
</dbReference>
<protein>
    <submittedName>
        <fullName evidence="2">Excisionase family DNA binding protein</fullName>
    </submittedName>
</protein>
<dbReference type="Gene3D" id="1.10.1660.10">
    <property type="match status" value="1"/>
</dbReference>
<evidence type="ECO:0000313" key="3">
    <source>
        <dbReference type="Proteomes" id="UP000256269"/>
    </source>
</evidence>
<dbReference type="Pfam" id="PF12728">
    <property type="entry name" value="HTH_17"/>
    <property type="match status" value="1"/>
</dbReference>
<dbReference type="EMBL" id="QUNO01000016">
    <property type="protein sequence ID" value="REH36240.1"/>
    <property type="molecule type" value="Genomic_DNA"/>
</dbReference>
<sequence length="135" mass="15227">MYSVEQVADQLGLHVRTVRNYVREGRLKAVRIGKQYRIAREDLEAFTGVESKVRRTRHVEVSSIVEVDAISREDAGRIAMGAMAAANTRGYQERPLRIETAYDEERGRLKVIVLGDPTTTAELLRWIALIAEGES</sequence>
<comment type="caution">
    <text evidence="2">The sequence shown here is derived from an EMBL/GenBank/DDBJ whole genome shotgun (WGS) entry which is preliminary data.</text>
</comment>
<dbReference type="GO" id="GO:0003677">
    <property type="term" value="F:DNA binding"/>
    <property type="evidence" value="ECO:0007669"/>
    <property type="project" value="InterPro"/>
</dbReference>
<organism evidence="2 3">
    <name type="scientific">Kutzneria buriramensis</name>
    <dbReference type="NCBI Taxonomy" id="1045776"/>
    <lineage>
        <taxon>Bacteria</taxon>
        <taxon>Bacillati</taxon>
        <taxon>Actinomycetota</taxon>
        <taxon>Actinomycetes</taxon>
        <taxon>Pseudonocardiales</taxon>
        <taxon>Pseudonocardiaceae</taxon>
        <taxon>Kutzneria</taxon>
    </lineage>
</organism>
<dbReference type="PROSITE" id="PS50937">
    <property type="entry name" value="HTH_MERR_2"/>
    <property type="match status" value="1"/>
</dbReference>
<dbReference type="SUPFAM" id="SSF46955">
    <property type="entry name" value="Putative DNA-binding domain"/>
    <property type="match status" value="1"/>
</dbReference>
<dbReference type="Proteomes" id="UP000256269">
    <property type="component" value="Unassembled WGS sequence"/>
</dbReference>
<keyword evidence="3" id="KW-1185">Reference proteome</keyword>
<evidence type="ECO:0000313" key="2">
    <source>
        <dbReference type="EMBL" id="REH36240.1"/>
    </source>
</evidence>
<dbReference type="AlphaFoldDB" id="A0A3E0H2I8"/>